<keyword evidence="2" id="KW-1185">Reference proteome</keyword>
<sequence length="61" mass="7157">MQVTSFVFSNLLNLSHVYPVNCRLWTNNYQLWSVDYRLIYFFNKPNSIKRSVKNSPAVVSG</sequence>
<proteinExistence type="predicted"/>
<evidence type="ECO:0000313" key="2">
    <source>
        <dbReference type="Proteomes" id="UP000253919"/>
    </source>
</evidence>
<dbReference type="EMBL" id="QASA01000001">
    <property type="protein sequence ID" value="RDC65755.1"/>
    <property type="molecule type" value="Genomic_DNA"/>
</dbReference>
<comment type="caution">
    <text evidence="1">The sequence shown here is derived from an EMBL/GenBank/DDBJ whole genome shotgun (WGS) entry which is preliminary data.</text>
</comment>
<reference evidence="1 2" key="1">
    <citation type="submission" date="2018-04" db="EMBL/GenBank/DDBJ databases">
        <title>Adhaeribacter sp. HMF7616 genome sequencing and assembly.</title>
        <authorList>
            <person name="Kang H."/>
            <person name="Kang J."/>
            <person name="Cha I."/>
            <person name="Kim H."/>
            <person name="Joh K."/>
        </authorList>
    </citation>
    <scope>NUCLEOTIDE SEQUENCE [LARGE SCALE GENOMIC DNA]</scope>
    <source>
        <strain evidence="1 2">HMF7616</strain>
    </source>
</reference>
<evidence type="ECO:0000313" key="1">
    <source>
        <dbReference type="EMBL" id="RDC65755.1"/>
    </source>
</evidence>
<dbReference type="Proteomes" id="UP000253919">
    <property type="component" value="Unassembled WGS sequence"/>
</dbReference>
<gene>
    <name evidence="1" type="ORF">AHMF7616_04385</name>
</gene>
<organism evidence="1 2">
    <name type="scientific">Adhaeribacter pallidiroseus</name>
    <dbReference type="NCBI Taxonomy" id="2072847"/>
    <lineage>
        <taxon>Bacteria</taxon>
        <taxon>Pseudomonadati</taxon>
        <taxon>Bacteroidota</taxon>
        <taxon>Cytophagia</taxon>
        <taxon>Cytophagales</taxon>
        <taxon>Hymenobacteraceae</taxon>
        <taxon>Adhaeribacter</taxon>
    </lineage>
</organism>
<accession>A0A369QQ03</accession>
<dbReference type="AlphaFoldDB" id="A0A369QQ03"/>
<name>A0A369QQ03_9BACT</name>
<protein>
    <submittedName>
        <fullName evidence="1">Uncharacterized protein</fullName>
    </submittedName>
</protein>